<dbReference type="OrthoDB" id="7844015at2"/>
<feature type="chain" id="PRO_5018194791" evidence="2">
    <location>
        <begin position="26"/>
        <end position="244"/>
    </location>
</feature>
<feature type="compositionally biased region" description="Basic and acidic residues" evidence="1">
    <location>
        <begin position="119"/>
        <end position="136"/>
    </location>
</feature>
<organism evidence="3 4">
    <name type="scientific">Falsigemmobacter faecalis</name>
    <dbReference type="NCBI Taxonomy" id="2488730"/>
    <lineage>
        <taxon>Bacteria</taxon>
        <taxon>Pseudomonadati</taxon>
        <taxon>Pseudomonadota</taxon>
        <taxon>Alphaproteobacteria</taxon>
        <taxon>Rhodobacterales</taxon>
        <taxon>Paracoccaceae</taxon>
        <taxon>Falsigemmobacter</taxon>
    </lineage>
</organism>
<dbReference type="Proteomes" id="UP000282125">
    <property type="component" value="Unassembled WGS sequence"/>
</dbReference>
<reference evidence="3 4" key="1">
    <citation type="submission" date="2018-11" db="EMBL/GenBank/DDBJ databases">
        <title>Gemmobacter sp. nov., YIM 102744-1 draft genome.</title>
        <authorList>
            <person name="Li G."/>
            <person name="Jiang Y."/>
        </authorList>
    </citation>
    <scope>NUCLEOTIDE SEQUENCE [LARGE SCALE GENOMIC DNA]</scope>
    <source>
        <strain evidence="3 4">YIM 102744-1</strain>
    </source>
</reference>
<gene>
    <name evidence="3" type="ORF">EG244_07510</name>
</gene>
<keyword evidence="2" id="KW-0732">Signal</keyword>
<dbReference type="Pfam" id="PF11306">
    <property type="entry name" value="DUF3108"/>
    <property type="match status" value="1"/>
</dbReference>
<accession>A0A3P3DNL7</accession>
<evidence type="ECO:0000256" key="1">
    <source>
        <dbReference type="SAM" id="MobiDB-lite"/>
    </source>
</evidence>
<protein>
    <submittedName>
        <fullName evidence="3">DUF3108 domain-containing protein</fullName>
    </submittedName>
</protein>
<dbReference type="InterPro" id="IPR021457">
    <property type="entry name" value="DUF3108"/>
</dbReference>
<keyword evidence="4" id="KW-1185">Reference proteome</keyword>
<dbReference type="RefSeq" id="WP_124964390.1">
    <property type="nucleotide sequence ID" value="NZ_RRAZ01000009.1"/>
</dbReference>
<dbReference type="AlphaFoldDB" id="A0A3P3DNL7"/>
<feature type="region of interest" description="Disordered" evidence="1">
    <location>
        <begin position="95"/>
        <end position="139"/>
    </location>
</feature>
<name>A0A3P3DNL7_9RHOB</name>
<sequence length="244" mass="26822">MTVFSRLKAMAVAAGLVIAALPAGAETRQDARFDLEIRGIRMGQLVYSAVENAGSYAISGRVQTTGLAGLLRKMRYDAKVQGRITARGFAPTRYDQNGGAGNRYSEETVTWSGGLPRLTRREPPRSPGSRDADPARQRGTVDTLTTIYATLRDVPQAEACKGGVVMFDGRYRMELHLARPEASRDGGVICNGAYIRREGFSAEEMAERTRFPFTLHYRPDGAGNLRVTQVTMESLYGNARLVRR</sequence>
<feature type="signal peptide" evidence="2">
    <location>
        <begin position="1"/>
        <end position="25"/>
    </location>
</feature>
<evidence type="ECO:0000256" key="2">
    <source>
        <dbReference type="SAM" id="SignalP"/>
    </source>
</evidence>
<dbReference type="EMBL" id="RRAZ01000009">
    <property type="protein sequence ID" value="RRH75765.1"/>
    <property type="molecule type" value="Genomic_DNA"/>
</dbReference>
<evidence type="ECO:0000313" key="3">
    <source>
        <dbReference type="EMBL" id="RRH75765.1"/>
    </source>
</evidence>
<comment type="caution">
    <text evidence="3">The sequence shown here is derived from an EMBL/GenBank/DDBJ whole genome shotgun (WGS) entry which is preliminary data.</text>
</comment>
<proteinExistence type="predicted"/>
<evidence type="ECO:0000313" key="4">
    <source>
        <dbReference type="Proteomes" id="UP000282125"/>
    </source>
</evidence>